<organism evidence="2 3">
    <name type="scientific">Cyclotella cryptica</name>
    <dbReference type="NCBI Taxonomy" id="29204"/>
    <lineage>
        <taxon>Eukaryota</taxon>
        <taxon>Sar</taxon>
        <taxon>Stramenopiles</taxon>
        <taxon>Ochrophyta</taxon>
        <taxon>Bacillariophyta</taxon>
        <taxon>Coscinodiscophyceae</taxon>
        <taxon>Thalassiosirophycidae</taxon>
        <taxon>Stephanodiscales</taxon>
        <taxon>Stephanodiscaceae</taxon>
        <taxon>Cyclotella</taxon>
    </lineage>
</organism>
<feature type="compositionally biased region" description="Basic and acidic residues" evidence="1">
    <location>
        <begin position="56"/>
        <end position="66"/>
    </location>
</feature>
<dbReference type="AlphaFoldDB" id="A0ABD3NMD7"/>
<feature type="region of interest" description="Disordered" evidence="1">
    <location>
        <begin position="28"/>
        <end position="86"/>
    </location>
</feature>
<comment type="caution">
    <text evidence="2">The sequence shown here is derived from an EMBL/GenBank/DDBJ whole genome shotgun (WGS) entry which is preliminary data.</text>
</comment>
<accession>A0ABD3NMD7</accession>
<protein>
    <submittedName>
        <fullName evidence="2">Uncharacterized protein</fullName>
    </submittedName>
</protein>
<keyword evidence="3" id="KW-1185">Reference proteome</keyword>
<reference evidence="2 3" key="1">
    <citation type="journal article" date="2020" name="G3 (Bethesda)">
        <title>Improved Reference Genome for Cyclotella cryptica CCMP332, a Model for Cell Wall Morphogenesis, Salinity Adaptation, and Lipid Production in Diatoms (Bacillariophyta).</title>
        <authorList>
            <person name="Roberts W.R."/>
            <person name="Downey K.M."/>
            <person name="Ruck E.C."/>
            <person name="Traller J.C."/>
            <person name="Alverson A.J."/>
        </authorList>
    </citation>
    <scope>NUCLEOTIDE SEQUENCE [LARGE SCALE GENOMIC DNA]</scope>
    <source>
        <strain evidence="2 3">CCMP332</strain>
    </source>
</reference>
<sequence>MRIWIDLLDRAKKNRKTAAMMARRWIAISGDGESSDEESSDEDADNDGDGITTANMKDETVEHDGGTKSVGGKAISRTEQSKESFD</sequence>
<evidence type="ECO:0000313" key="2">
    <source>
        <dbReference type="EMBL" id="KAL3777013.1"/>
    </source>
</evidence>
<gene>
    <name evidence="2" type="ORF">HJC23_006028</name>
</gene>
<evidence type="ECO:0000313" key="3">
    <source>
        <dbReference type="Proteomes" id="UP001516023"/>
    </source>
</evidence>
<name>A0ABD3NMD7_9STRA</name>
<dbReference type="Proteomes" id="UP001516023">
    <property type="component" value="Unassembled WGS sequence"/>
</dbReference>
<feature type="compositionally biased region" description="Acidic residues" evidence="1">
    <location>
        <begin position="33"/>
        <end position="48"/>
    </location>
</feature>
<evidence type="ECO:0000256" key="1">
    <source>
        <dbReference type="SAM" id="MobiDB-lite"/>
    </source>
</evidence>
<dbReference type="EMBL" id="JABMIG020000469">
    <property type="protein sequence ID" value="KAL3777013.1"/>
    <property type="molecule type" value="Genomic_DNA"/>
</dbReference>
<proteinExistence type="predicted"/>